<reference evidence="5 6" key="1">
    <citation type="submission" date="2024-04" db="EMBL/GenBank/DDBJ databases">
        <authorList>
            <person name="Waldvogel A.-M."/>
            <person name="Schoenle A."/>
        </authorList>
    </citation>
    <scope>NUCLEOTIDE SEQUENCE [LARGE SCALE GENOMIC DNA]</scope>
</reference>
<dbReference type="GO" id="GO:0007399">
    <property type="term" value="P:nervous system development"/>
    <property type="evidence" value="ECO:0007669"/>
    <property type="project" value="UniProtKB-ARBA"/>
</dbReference>
<evidence type="ECO:0000259" key="4">
    <source>
        <dbReference type="Pfam" id="PF00868"/>
    </source>
</evidence>
<dbReference type="InterPro" id="IPR013783">
    <property type="entry name" value="Ig-like_fold"/>
</dbReference>
<comment type="similarity">
    <text evidence="1">Belongs to the transglutaminase superfamily. Transglutaminase family.</text>
</comment>
<feature type="domain" description="Transglutaminase N-terminal" evidence="4">
    <location>
        <begin position="137"/>
        <end position="190"/>
    </location>
</feature>
<feature type="signal peptide" evidence="3">
    <location>
        <begin position="1"/>
        <end position="25"/>
    </location>
</feature>
<feature type="region of interest" description="Disordered" evidence="2">
    <location>
        <begin position="55"/>
        <end position="118"/>
    </location>
</feature>
<keyword evidence="6" id="KW-1185">Reference proteome</keyword>
<protein>
    <recommendedName>
        <fullName evidence="4">Transglutaminase N-terminal domain-containing protein</fullName>
    </recommendedName>
</protein>
<dbReference type="Pfam" id="PF00868">
    <property type="entry name" value="Transglut_N"/>
    <property type="match status" value="1"/>
</dbReference>
<evidence type="ECO:0000256" key="3">
    <source>
        <dbReference type="SAM" id="SignalP"/>
    </source>
</evidence>
<accession>A0AAV2KVI0</accession>
<dbReference type="InterPro" id="IPR014756">
    <property type="entry name" value="Ig_E-set"/>
</dbReference>
<dbReference type="Proteomes" id="UP001497482">
    <property type="component" value="Chromosome 2"/>
</dbReference>
<sequence length="268" mass="30013">MELLHALKTSLPLLLFTELRCPWRAGCTGAPPLWVAFQPVCPCCQRKTTEEDDLTNTVVTGLDESDEGAAGDKPTSTGDKPTSTGDKPTSTGDKPTNTGDKPTNTGDKPTSTGDTNGNELQVLVLRVTSIDLLKSKSGQNRMEHRTHQYHSGGLIVRRGQSFQMWITTSRPFVPNTDKLHLELKIEAQRRIWLKARHLQITSDLNVTQNTAVTVKRVQQQLYFIRMLRLNRRPVTQPYNGLMERVLCTQVSGGKEIPHRQGEKLFKEL</sequence>
<evidence type="ECO:0000313" key="6">
    <source>
        <dbReference type="Proteomes" id="UP001497482"/>
    </source>
</evidence>
<dbReference type="SUPFAM" id="SSF81296">
    <property type="entry name" value="E set domains"/>
    <property type="match status" value="1"/>
</dbReference>
<gene>
    <name evidence="5" type="ORF">KC01_LOCUS22134</name>
</gene>
<feature type="chain" id="PRO_5044022031" description="Transglutaminase N-terminal domain-containing protein" evidence="3">
    <location>
        <begin position="26"/>
        <end position="268"/>
    </location>
</feature>
<organism evidence="5 6">
    <name type="scientific">Knipowitschia caucasica</name>
    <name type="common">Caucasian dwarf goby</name>
    <name type="synonym">Pomatoschistus caucasicus</name>
    <dbReference type="NCBI Taxonomy" id="637954"/>
    <lineage>
        <taxon>Eukaryota</taxon>
        <taxon>Metazoa</taxon>
        <taxon>Chordata</taxon>
        <taxon>Craniata</taxon>
        <taxon>Vertebrata</taxon>
        <taxon>Euteleostomi</taxon>
        <taxon>Actinopterygii</taxon>
        <taxon>Neopterygii</taxon>
        <taxon>Teleostei</taxon>
        <taxon>Neoteleostei</taxon>
        <taxon>Acanthomorphata</taxon>
        <taxon>Gobiaria</taxon>
        <taxon>Gobiiformes</taxon>
        <taxon>Gobioidei</taxon>
        <taxon>Gobiidae</taxon>
        <taxon>Gobiinae</taxon>
        <taxon>Knipowitschia</taxon>
    </lineage>
</organism>
<proteinExistence type="inferred from homology"/>
<keyword evidence="3" id="KW-0732">Signal</keyword>
<name>A0AAV2KVI0_KNICA</name>
<dbReference type="Gene3D" id="2.60.40.10">
    <property type="entry name" value="Immunoglobulins"/>
    <property type="match status" value="1"/>
</dbReference>
<dbReference type="AlphaFoldDB" id="A0AAV2KVI0"/>
<dbReference type="EMBL" id="OZ035824">
    <property type="protein sequence ID" value="CAL1592960.1"/>
    <property type="molecule type" value="Genomic_DNA"/>
</dbReference>
<evidence type="ECO:0000256" key="1">
    <source>
        <dbReference type="ARBA" id="ARBA00005968"/>
    </source>
</evidence>
<dbReference type="InterPro" id="IPR001102">
    <property type="entry name" value="Transglutaminase_N"/>
</dbReference>
<evidence type="ECO:0000313" key="5">
    <source>
        <dbReference type="EMBL" id="CAL1592960.1"/>
    </source>
</evidence>
<feature type="compositionally biased region" description="Polar residues" evidence="2">
    <location>
        <begin position="74"/>
        <end position="118"/>
    </location>
</feature>
<evidence type="ECO:0000256" key="2">
    <source>
        <dbReference type="SAM" id="MobiDB-lite"/>
    </source>
</evidence>